<organism evidence="2">
    <name type="scientific">Notodromas monacha</name>
    <dbReference type="NCBI Taxonomy" id="399045"/>
    <lineage>
        <taxon>Eukaryota</taxon>
        <taxon>Metazoa</taxon>
        <taxon>Ecdysozoa</taxon>
        <taxon>Arthropoda</taxon>
        <taxon>Crustacea</taxon>
        <taxon>Oligostraca</taxon>
        <taxon>Ostracoda</taxon>
        <taxon>Podocopa</taxon>
        <taxon>Podocopida</taxon>
        <taxon>Cypridocopina</taxon>
        <taxon>Cypridoidea</taxon>
        <taxon>Cyprididae</taxon>
        <taxon>Notodromas</taxon>
    </lineage>
</organism>
<dbReference type="AlphaFoldDB" id="A0A7R9BR92"/>
<feature type="transmembrane region" description="Helical" evidence="1">
    <location>
        <begin position="83"/>
        <end position="106"/>
    </location>
</feature>
<dbReference type="Proteomes" id="UP000678499">
    <property type="component" value="Unassembled WGS sequence"/>
</dbReference>
<gene>
    <name evidence="2" type="ORF">NMOB1V02_LOCUS7701</name>
</gene>
<name>A0A7R9BR92_9CRUS</name>
<sequence>MQGAGDKNCVDLQSILHDMEFQVKVRQQHQKHVQSKKLPRPVDENAHVCIKLSGGTLEQGLLVLCELWCVCRLLANAELQLCAPVLAVAYASVNAVAACVGILVNISTSARTLVHFPFIAAVLSSPFLAAHLWRAGGISGLLVLTGHVMYCVSSAAGCWSDSDWSPHGSLGWCALASLAVILSGNGAVDTGVLRAAGFSVMSWAALWLRNCEAFDSKARQVFARVDFCSLLLAASHWAWLDDLLSRSRLSPMMLVQMSLRDALRRLLSS</sequence>
<keyword evidence="1" id="KW-0812">Transmembrane</keyword>
<keyword evidence="1" id="KW-1133">Transmembrane helix</keyword>
<protein>
    <submittedName>
        <fullName evidence="2">Uncharacterized protein</fullName>
    </submittedName>
</protein>
<keyword evidence="1" id="KW-0472">Membrane</keyword>
<dbReference type="EMBL" id="OA883942">
    <property type="protein sequence ID" value="CAD7280037.1"/>
    <property type="molecule type" value="Genomic_DNA"/>
</dbReference>
<feature type="transmembrane region" description="Helical" evidence="1">
    <location>
        <begin position="113"/>
        <end position="132"/>
    </location>
</feature>
<evidence type="ECO:0000313" key="2">
    <source>
        <dbReference type="EMBL" id="CAD7280037.1"/>
    </source>
</evidence>
<accession>A0A7R9BR92</accession>
<reference evidence="2" key="1">
    <citation type="submission" date="2020-11" db="EMBL/GenBank/DDBJ databases">
        <authorList>
            <person name="Tran Van P."/>
        </authorList>
    </citation>
    <scope>NUCLEOTIDE SEQUENCE</scope>
</reference>
<evidence type="ECO:0000256" key="1">
    <source>
        <dbReference type="SAM" id="Phobius"/>
    </source>
</evidence>
<evidence type="ECO:0000313" key="3">
    <source>
        <dbReference type="Proteomes" id="UP000678499"/>
    </source>
</evidence>
<keyword evidence="3" id="KW-1185">Reference proteome</keyword>
<dbReference type="EMBL" id="CAJPEX010001905">
    <property type="protein sequence ID" value="CAG0920189.1"/>
    <property type="molecule type" value="Genomic_DNA"/>
</dbReference>
<proteinExistence type="predicted"/>